<accession>A0A382MLM6</accession>
<organism evidence="2">
    <name type="scientific">marine metagenome</name>
    <dbReference type="NCBI Taxonomy" id="408172"/>
    <lineage>
        <taxon>unclassified sequences</taxon>
        <taxon>metagenomes</taxon>
        <taxon>ecological metagenomes</taxon>
    </lineage>
</organism>
<evidence type="ECO:0000256" key="1">
    <source>
        <dbReference type="SAM" id="Phobius"/>
    </source>
</evidence>
<feature type="transmembrane region" description="Helical" evidence="1">
    <location>
        <begin position="12"/>
        <end position="30"/>
    </location>
</feature>
<keyword evidence="1" id="KW-0812">Transmembrane</keyword>
<feature type="transmembrane region" description="Helical" evidence="1">
    <location>
        <begin position="42"/>
        <end position="59"/>
    </location>
</feature>
<gene>
    <name evidence="2" type="ORF">METZ01_LOCUS302252</name>
</gene>
<keyword evidence="1" id="KW-0472">Membrane</keyword>
<reference evidence="2" key="1">
    <citation type="submission" date="2018-05" db="EMBL/GenBank/DDBJ databases">
        <authorList>
            <person name="Lanie J.A."/>
            <person name="Ng W.-L."/>
            <person name="Kazmierczak K.M."/>
            <person name="Andrzejewski T.M."/>
            <person name="Davidsen T.M."/>
            <person name="Wayne K.J."/>
            <person name="Tettelin H."/>
            <person name="Glass J.I."/>
            <person name="Rusch D."/>
            <person name="Podicherti R."/>
            <person name="Tsui H.-C.T."/>
            <person name="Winkler M.E."/>
        </authorList>
    </citation>
    <scope>NUCLEOTIDE SEQUENCE</scope>
</reference>
<protein>
    <submittedName>
        <fullName evidence="2">Uncharacterized protein</fullName>
    </submittedName>
</protein>
<dbReference type="EMBL" id="UINC01094283">
    <property type="protein sequence ID" value="SVC49398.1"/>
    <property type="molecule type" value="Genomic_DNA"/>
</dbReference>
<proteinExistence type="predicted"/>
<evidence type="ECO:0000313" key="2">
    <source>
        <dbReference type="EMBL" id="SVC49398.1"/>
    </source>
</evidence>
<dbReference type="AlphaFoldDB" id="A0A382MLM6"/>
<sequence length="69" mass="7775">MDIAQLKQYSQYFGFGCLALYLGLLIWDAFLDGDEDFNFPGFKEIIAFVGAFFLGMFVSDMKNKGKAAE</sequence>
<name>A0A382MLM6_9ZZZZ</name>
<keyword evidence="1" id="KW-1133">Transmembrane helix</keyword>